<feature type="domain" description="Methyltransferase type 11" evidence="4">
    <location>
        <begin position="47"/>
        <end position="141"/>
    </location>
</feature>
<dbReference type="Pfam" id="PF08241">
    <property type="entry name" value="Methyltransf_11"/>
    <property type="match status" value="1"/>
</dbReference>
<dbReference type="SUPFAM" id="SSF53335">
    <property type="entry name" value="S-adenosyl-L-methionine-dependent methyltransferases"/>
    <property type="match status" value="1"/>
</dbReference>
<protein>
    <recommendedName>
        <fullName evidence="4">Methyltransferase type 11 domain-containing protein</fullName>
    </recommendedName>
</protein>
<evidence type="ECO:0000313" key="5">
    <source>
        <dbReference type="EMBL" id="KRK82601.1"/>
    </source>
</evidence>
<evidence type="ECO:0000256" key="1">
    <source>
        <dbReference type="ARBA" id="ARBA00022603"/>
    </source>
</evidence>
<dbReference type="PATRIC" id="fig|1423788.3.peg.2683"/>
<dbReference type="AlphaFoldDB" id="A0A0R1KNZ1"/>
<gene>
    <name evidence="5" type="ORF">FC78_GL002612</name>
</gene>
<comment type="caution">
    <text evidence="5">The sequence shown here is derived from an EMBL/GenBank/DDBJ whole genome shotgun (WGS) entry which is preliminary data.</text>
</comment>
<dbReference type="InterPro" id="IPR013216">
    <property type="entry name" value="Methyltransf_11"/>
</dbReference>
<keyword evidence="1" id="KW-0489">Methyltransferase</keyword>
<organism evidence="5 6">
    <name type="scientific">Companilactobacillus bobalius DSM 19674</name>
    <dbReference type="NCBI Taxonomy" id="1423788"/>
    <lineage>
        <taxon>Bacteria</taxon>
        <taxon>Bacillati</taxon>
        <taxon>Bacillota</taxon>
        <taxon>Bacilli</taxon>
        <taxon>Lactobacillales</taxon>
        <taxon>Lactobacillaceae</taxon>
        <taxon>Companilactobacillus</taxon>
        <taxon>Companilactobacillus bobalius</taxon>
    </lineage>
</organism>
<evidence type="ECO:0000256" key="3">
    <source>
        <dbReference type="ARBA" id="ARBA00022691"/>
    </source>
</evidence>
<name>A0A0R1KNZ1_9LACO</name>
<evidence type="ECO:0000313" key="6">
    <source>
        <dbReference type="Proteomes" id="UP000051515"/>
    </source>
</evidence>
<dbReference type="EMBL" id="AZDY01000038">
    <property type="protein sequence ID" value="KRK82601.1"/>
    <property type="molecule type" value="Genomic_DNA"/>
</dbReference>
<dbReference type="CDD" id="cd02440">
    <property type="entry name" value="AdoMet_MTases"/>
    <property type="match status" value="1"/>
</dbReference>
<dbReference type="PANTHER" id="PTHR43464">
    <property type="entry name" value="METHYLTRANSFERASE"/>
    <property type="match status" value="1"/>
</dbReference>
<accession>A0A0R1KNZ1</accession>
<keyword evidence="6" id="KW-1185">Reference proteome</keyword>
<sequence>MEENEYDDKSFFEAYSKFPRSVEGLKAAGEWPTFQKMLPDFHDKRVLDIGCGFGWHDIYAAQNGAKSVLGIDLSENMLKVAQEKNHYDNVHYQKMAMEDIDFPENSFDIVISSLALHYTPDFNLICQKVRHSLSPNGAFVFSVEHPIFTAYGNQEWFYDENGEIACWPVDHYFEEGKREADFLNHKVVKYHKTLTTYVNTLLQNGFTLKGLEEPTPPKHLLDIPGMKDEFRRPMMLIISAKRAE</sequence>
<dbReference type="GO" id="GO:0032259">
    <property type="term" value="P:methylation"/>
    <property type="evidence" value="ECO:0007669"/>
    <property type="project" value="UniProtKB-KW"/>
</dbReference>
<dbReference type="OrthoDB" id="9791837at2"/>
<dbReference type="GO" id="GO:0008757">
    <property type="term" value="F:S-adenosylmethionine-dependent methyltransferase activity"/>
    <property type="evidence" value="ECO:0007669"/>
    <property type="project" value="InterPro"/>
</dbReference>
<dbReference type="PANTHER" id="PTHR43464:SF19">
    <property type="entry name" value="UBIQUINONE BIOSYNTHESIS O-METHYLTRANSFERASE, MITOCHONDRIAL"/>
    <property type="match status" value="1"/>
</dbReference>
<keyword evidence="3" id="KW-0949">S-adenosyl-L-methionine</keyword>
<dbReference type="RefSeq" id="WP_056953758.1">
    <property type="nucleotide sequence ID" value="NZ_AZDY01000038.1"/>
</dbReference>
<evidence type="ECO:0000259" key="4">
    <source>
        <dbReference type="Pfam" id="PF08241"/>
    </source>
</evidence>
<reference evidence="5 6" key="1">
    <citation type="journal article" date="2015" name="Genome Announc.">
        <title>Expanding the biotechnology potential of lactobacilli through comparative genomics of 213 strains and associated genera.</title>
        <authorList>
            <person name="Sun Z."/>
            <person name="Harris H.M."/>
            <person name="McCann A."/>
            <person name="Guo C."/>
            <person name="Argimon S."/>
            <person name="Zhang W."/>
            <person name="Yang X."/>
            <person name="Jeffery I.B."/>
            <person name="Cooney J.C."/>
            <person name="Kagawa T.F."/>
            <person name="Liu W."/>
            <person name="Song Y."/>
            <person name="Salvetti E."/>
            <person name="Wrobel A."/>
            <person name="Rasinkangas P."/>
            <person name="Parkhill J."/>
            <person name="Rea M.C."/>
            <person name="O'Sullivan O."/>
            <person name="Ritari J."/>
            <person name="Douillard F.P."/>
            <person name="Paul Ross R."/>
            <person name="Yang R."/>
            <person name="Briner A.E."/>
            <person name="Felis G.E."/>
            <person name="de Vos W.M."/>
            <person name="Barrangou R."/>
            <person name="Klaenhammer T.R."/>
            <person name="Caufield P.W."/>
            <person name="Cui Y."/>
            <person name="Zhang H."/>
            <person name="O'Toole P.W."/>
        </authorList>
    </citation>
    <scope>NUCLEOTIDE SEQUENCE [LARGE SCALE GENOMIC DNA]</scope>
    <source>
        <strain evidence="5 6">DSM 19674</strain>
    </source>
</reference>
<dbReference type="Proteomes" id="UP000051515">
    <property type="component" value="Unassembled WGS sequence"/>
</dbReference>
<proteinExistence type="predicted"/>
<dbReference type="Gene3D" id="3.40.50.150">
    <property type="entry name" value="Vaccinia Virus protein VP39"/>
    <property type="match status" value="1"/>
</dbReference>
<evidence type="ECO:0000256" key="2">
    <source>
        <dbReference type="ARBA" id="ARBA00022679"/>
    </source>
</evidence>
<dbReference type="STRING" id="1423788.FC78_GL002612"/>
<dbReference type="InterPro" id="IPR029063">
    <property type="entry name" value="SAM-dependent_MTases_sf"/>
</dbReference>
<keyword evidence="2" id="KW-0808">Transferase</keyword>